<comment type="caution">
    <text evidence="1">The sequence shown here is derived from an EMBL/GenBank/DDBJ whole genome shotgun (WGS) entry which is preliminary data.</text>
</comment>
<accession>A0A0F9NKT9</accession>
<dbReference type="AlphaFoldDB" id="A0A0F9NKT9"/>
<sequence>MALTPVKIKWSQQLLTTADTEFVVETNALVNTFAIYQPVLMFHNIGDEAATLEIKYTMDLGSETDDPLNSGTYENTVVDTSVPAGGRYPYDFDGLQLDNDSTVSITHTVTITNDGASTHVFHTILTGFTEVQTQFSSANSVIS</sequence>
<proteinExistence type="predicted"/>
<name>A0A0F9NKT9_9ZZZZ</name>
<reference evidence="1" key="1">
    <citation type="journal article" date="2015" name="Nature">
        <title>Complex archaea that bridge the gap between prokaryotes and eukaryotes.</title>
        <authorList>
            <person name="Spang A."/>
            <person name="Saw J.H."/>
            <person name="Jorgensen S.L."/>
            <person name="Zaremba-Niedzwiedzka K."/>
            <person name="Martijn J."/>
            <person name="Lind A.E."/>
            <person name="van Eijk R."/>
            <person name="Schleper C."/>
            <person name="Guy L."/>
            <person name="Ettema T.J."/>
        </authorList>
    </citation>
    <scope>NUCLEOTIDE SEQUENCE</scope>
</reference>
<protein>
    <submittedName>
        <fullName evidence="1">Uncharacterized protein</fullName>
    </submittedName>
</protein>
<evidence type="ECO:0000313" key="1">
    <source>
        <dbReference type="EMBL" id="KKN20145.1"/>
    </source>
</evidence>
<gene>
    <name evidence="1" type="ORF">LCGC14_0938560</name>
</gene>
<organism evidence="1">
    <name type="scientific">marine sediment metagenome</name>
    <dbReference type="NCBI Taxonomy" id="412755"/>
    <lineage>
        <taxon>unclassified sequences</taxon>
        <taxon>metagenomes</taxon>
        <taxon>ecological metagenomes</taxon>
    </lineage>
</organism>
<dbReference type="EMBL" id="LAZR01003269">
    <property type="protein sequence ID" value="KKN20145.1"/>
    <property type="molecule type" value="Genomic_DNA"/>
</dbReference>